<organism evidence="2 3">
    <name type="scientific">Fusarium oligoseptatum</name>
    <dbReference type="NCBI Taxonomy" id="2604345"/>
    <lineage>
        <taxon>Eukaryota</taxon>
        <taxon>Fungi</taxon>
        <taxon>Dikarya</taxon>
        <taxon>Ascomycota</taxon>
        <taxon>Pezizomycotina</taxon>
        <taxon>Sordariomycetes</taxon>
        <taxon>Hypocreomycetidae</taxon>
        <taxon>Hypocreales</taxon>
        <taxon>Nectriaceae</taxon>
        <taxon>Fusarium</taxon>
        <taxon>Fusarium solani species complex</taxon>
    </lineage>
</organism>
<dbReference type="AlphaFoldDB" id="A0A428UHJ7"/>
<evidence type="ECO:0000313" key="2">
    <source>
        <dbReference type="EMBL" id="RSM13767.1"/>
    </source>
</evidence>
<gene>
    <name evidence="2" type="ORF">CEP52_001722</name>
</gene>
<evidence type="ECO:0000256" key="1">
    <source>
        <dbReference type="SAM" id="Phobius"/>
    </source>
</evidence>
<keyword evidence="1" id="KW-1133">Transmembrane helix</keyword>
<evidence type="ECO:0000313" key="3">
    <source>
        <dbReference type="Proteomes" id="UP000287144"/>
    </source>
</evidence>
<proteinExistence type="predicted"/>
<keyword evidence="1" id="KW-0472">Membrane</keyword>
<comment type="caution">
    <text evidence="2">The sequence shown here is derived from an EMBL/GenBank/DDBJ whole genome shotgun (WGS) entry which is preliminary data.</text>
</comment>
<sequence>MSDASMEQVKPMFHTFLAFSAISALESIRQNRKDTQPCIYISYGCDFEIGTKYHGWDGAFFHFYSCFFVLLLCCGIYFLLALALAVIYGPEVSKETMNCIYMAASEIADSGLVLMYALVSLGDIAVTVNTTPEPPNPSDITNLHC</sequence>
<keyword evidence="1" id="KW-0812">Transmembrane</keyword>
<dbReference type="Proteomes" id="UP000287144">
    <property type="component" value="Unassembled WGS sequence"/>
</dbReference>
<protein>
    <submittedName>
        <fullName evidence="2">Uncharacterized protein</fullName>
    </submittedName>
</protein>
<feature type="transmembrane region" description="Helical" evidence="1">
    <location>
        <begin position="99"/>
        <end position="119"/>
    </location>
</feature>
<accession>A0A428UHJ7</accession>
<reference evidence="2 3" key="1">
    <citation type="submission" date="2017-06" db="EMBL/GenBank/DDBJ databases">
        <title>Comparative genomic analysis of Ambrosia Fusariam Clade fungi.</title>
        <authorList>
            <person name="Stajich J.E."/>
            <person name="Carrillo J."/>
            <person name="Kijimoto T."/>
            <person name="Eskalen A."/>
            <person name="O'Donnell K."/>
            <person name="Kasson M."/>
        </authorList>
    </citation>
    <scope>NUCLEOTIDE SEQUENCE [LARGE SCALE GENOMIC DNA]</scope>
    <source>
        <strain evidence="2 3">NRRL62579</strain>
    </source>
</reference>
<keyword evidence="3" id="KW-1185">Reference proteome</keyword>
<feature type="transmembrane region" description="Helical" evidence="1">
    <location>
        <begin position="61"/>
        <end position="87"/>
    </location>
</feature>
<name>A0A428UHJ7_9HYPO</name>
<dbReference type="EMBL" id="NKCK01000009">
    <property type="protein sequence ID" value="RSM13767.1"/>
    <property type="molecule type" value="Genomic_DNA"/>
</dbReference>